<dbReference type="AlphaFoldDB" id="A0A0M6Z718"/>
<accession>A0A0M6Z718</accession>
<name>A0A0M6Z718_9HYPH</name>
<keyword evidence="3" id="KW-1185">Reference proteome</keyword>
<dbReference type="EMBL" id="CXWC01000002">
    <property type="protein sequence ID" value="CTQ66689.1"/>
    <property type="molecule type" value="Genomic_DNA"/>
</dbReference>
<sequence length="110" mass="12401">MRVNPVSATGRAIVRHRRPSSGEARSERQADFAAQLPPPPEQTFEREQETLFTHYHPNSAFLAHLIATSDVDLQIRGRRKTVPEICSDAYRATASLPRKRSAGHLIKTDR</sequence>
<protein>
    <submittedName>
        <fullName evidence="2">Uncharacterized protein</fullName>
    </submittedName>
</protein>
<dbReference type="GeneID" id="97668618"/>
<evidence type="ECO:0000256" key="1">
    <source>
        <dbReference type="SAM" id="MobiDB-lite"/>
    </source>
</evidence>
<dbReference type="Proteomes" id="UP000049983">
    <property type="component" value="Unassembled WGS sequence"/>
</dbReference>
<evidence type="ECO:0000313" key="3">
    <source>
        <dbReference type="Proteomes" id="UP000049983"/>
    </source>
</evidence>
<evidence type="ECO:0000313" key="2">
    <source>
        <dbReference type="EMBL" id="CTQ66689.1"/>
    </source>
</evidence>
<dbReference type="RefSeq" id="WP_208992938.1">
    <property type="nucleotide sequence ID" value="NZ_CXWC01000002.1"/>
</dbReference>
<gene>
    <name evidence="2" type="ORF">LA5096_01191</name>
</gene>
<proteinExistence type="predicted"/>
<feature type="region of interest" description="Disordered" evidence="1">
    <location>
        <begin position="1"/>
        <end position="42"/>
    </location>
</feature>
<organism evidence="2 3">
    <name type="scientific">Roseibium album</name>
    <dbReference type="NCBI Taxonomy" id="311410"/>
    <lineage>
        <taxon>Bacteria</taxon>
        <taxon>Pseudomonadati</taxon>
        <taxon>Pseudomonadota</taxon>
        <taxon>Alphaproteobacteria</taxon>
        <taxon>Hyphomicrobiales</taxon>
        <taxon>Stappiaceae</taxon>
        <taxon>Roseibium</taxon>
    </lineage>
</organism>
<reference evidence="3" key="1">
    <citation type="submission" date="2015-07" db="EMBL/GenBank/DDBJ databases">
        <authorList>
            <person name="Rodrigo-Torres Lidia"/>
            <person name="Arahal R.David."/>
        </authorList>
    </citation>
    <scope>NUCLEOTIDE SEQUENCE [LARGE SCALE GENOMIC DNA]</scope>
    <source>
        <strain evidence="3">CECT 5096</strain>
    </source>
</reference>